<dbReference type="PANTHER" id="PTHR43157">
    <property type="entry name" value="PHOSPHATIDYLINOSITOL-GLYCAN BIOSYNTHESIS CLASS F PROTEIN-RELATED"/>
    <property type="match status" value="1"/>
</dbReference>
<accession>A0A9P4U7Q0</accession>
<name>A0A9P4U7Q0_9PLEO</name>
<evidence type="ECO:0000256" key="1">
    <source>
        <dbReference type="ARBA" id="ARBA00023002"/>
    </source>
</evidence>
<dbReference type="InterPro" id="IPR036291">
    <property type="entry name" value="NAD(P)-bd_dom_sf"/>
</dbReference>
<dbReference type="OrthoDB" id="191139at2759"/>
<evidence type="ECO:0000313" key="3">
    <source>
        <dbReference type="Proteomes" id="UP000799764"/>
    </source>
</evidence>
<keyword evidence="1" id="KW-0560">Oxidoreductase</keyword>
<dbReference type="SUPFAM" id="SSF51735">
    <property type="entry name" value="NAD(P)-binding Rossmann-fold domains"/>
    <property type="match status" value="1"/>
</dbReference>
<dbReference type="PRINTS" id="PR00081">
    <property type="entry name" value="GDHRDH"/>
</dbReference>
<reference evidence="2" key="1">
    <citation type="journal article" date="2020" name="Stud. Mycol.">
        <title>101 Dothideomycetes genomes: a test case for predicting lifestyles and emergence of pathogens.</title>
        <authorList>
            <person name="Haridas S."/>
            <person name="Albert R."/>
            <person name="Binder M."/>
            <person name="Bloem J."/>
            <person name="Labutti K."/>
            <person name="Salamov A."/>
            <person name="Andreopoulos B."/>
            <person name="Baker S."/>
            <person name="Barry K."/>
            <person name="Bills G."/>
            <person name="Bluhm B."/>
            <person name="Cannon C."/>
            <person name="Castanera R."/>
            <person name="Culley D."/>
            <person name="Daum C."/>
            <person name="Ezra D."/>
            <person name="Gonzalez J."/>
            <person name="Henrissat B."/>
            <person name="Kuo A."/>
            <person name="Liang C."/>
            <person name="Lipzen A."/>
            <person name="Lutzoni F."/>
            <person name="Magnuson J."/>
            <person name="Mondo S."/>
            <person name="Nolan M."/>
            <person name="Ohm R."/>
            <person name="Pangilinan J."/>
            <person name="Park H.-J."/>
            <person name="Ramirez L."/>
            <person name="Alfaro M."/>
            <person name="Sun H."/>
            <person name="Tritt A."/>
            <person name="Yoshinaga Y."/>
            <person name="Zwiers L.-H."/>
            <person name="Turgeon B."/>
            <person name="Goodwin S."/>
            <person name="Spatafora J."/>
            <person name="Crous P."/>
            <person name="Grigoriev I."/>
        </authorList>
    </citation>
    <scope>NUCLEOTIDE SEQUENCE</scope>
    <source>
        <strain evidence="2">CBS 690.94</strain>
    </source>
</reference>
<dbReference type="Proteomes" id="UP000799764">
    <property type="component" value="Unassembled WGS sequence"/>
</dbReference>
<dbReference type="AlphaFoldDB" id="A0A9P4U7Q0"/>
<dbReference type="Pfam" id="PF00106">
    <property type="entry name" value="adh_short"/>
    <property type="match status" value="1"/>
</dbReference>
<gene>
    <name evidence="2" type="ORF">P171DRAFT_436064</name>
</gene>
<proteinExistence type="predicted"/>
<dbReference type="GO" id="GO:0016491">
    <property type="term" value="F:oxidoreductase activity"/>
    <property type="evidence" value="ECO:0007669"/>
    <property type="project" value="UniProtKB-KW"/>
</dbReference>
<dbReference type="PANTHER" id="PTHR43157:SF68">
    <property type="entry name" value="RETINOL DEHYDROGENASE 13"/>
    <property type="match status" value="1"/>
</dbReference>
<comment type="caution">
    <text evidence="2">The sequence shown here is derived from an EMBL/GenBank/DDBJ whole genome shotgun (WGS) entry which is preliminary data.</text>
</comment>
<dbReference type="EMBL" id="MU001509">
    <property type="protein sequence ID" value="KAF2439373.1"/>
    <property type="molecule type" value="Genomic_DNA"/>
</dbReference>
<protein>
    <submittedName>
        <fullName evidence="2">NAD(P)-binding protein</fullName>
    </submittedName>
</protein>
<dbReference type="InterPro" id="IPR002347">
    <property type="entry name" value="SDR_fam"/>
</dbReference>
<keyword evidence="3" id="KW-1185">Reference proteome</keyword>
<sequence length="325" mass="35801">MPSLDFVKALWTQHFPPAPTFTEKNIPPQKLRVFLITGANQGLGYELAKMLYPTGAKIYMASRSEERTLQAIHKIQEAHLDATTPGTLIFLHVDMADLPSVKQAAIKFAAQEEKLDVLWNNAGIGGAPLGTTTAQNIEGHIGTNCVAPLLFTQLLLPLLRKAATSAPKGSVRVVWTGSLMVDTFSPPNGIDFKAIEAGKTTNSNIDYAASKTGNWFLSHEAAKAWEPYGISSVVQNPGNLNTEAYRYVPAVMRKILQTLLLYETKYGAYTMAYAGLSEEVVNGEYVWPWGRKGKSPRADIHEAIEKGAAEKFWTWCEEKAKPYLN</sequence>
<dbReference type="Gene3D" id="3.40.50.720">
    <property type="entry name" value="NAD(P)-binding Rossmann-like Domain"/>
    <property type="match status" value="1"/>
</dbReference>
<organism evidence="2 3">
    <name type="scientific">Karstenula rhodostoma CBS 690.94</name>
    <dbReference type="NCBI Taxonomy" id="1392251"/>
    <lineage>
        <taxon>Eukaryota</taxon>
        <taxon>Fungi</taxon>
        <taxon>Dikarya</taxon>
        <taxon>Ascomycota</taxon>
        <taxon>Pezizomycotina</taxon>
        <taxon>Dothideomycetes</taxon>
        <taxon>Pleosporomycetidae</taxon>
        <taxon>Pleosporales</taxon>
        <taxon>Massarineae</taxon>
        <taxon>Didymosphaeriaceae</taxon>
        <taxon>Karstenula</taxon>
    </lineage>
</organism>
<evidence type="ECO:0000313" key="2">
    <source>
        <dbReference type="EMBL" id="KAF2439373.1"/>
    </source>
</evidence>